<dbReference type="Proteomes" id="UP000887013">
    <property type="component" value="Unassembled WGS sequence"/>
</dbReference>
<comment type="caution">
    <text evidence="1">The sequence shown here is derived from an EMBL/GenBank/DDBJ whole genome shotgun (WGS) entry which is preliminary data.</text>
</comment>
<accession>A0A8X6UGU3</accession>
<proteinExistence type="predicted"/>
<reference evidence="1" key="1">
    <citation type="submission" date="2020-08" db="EMBL/GenBank/DDBJ databases">
        <title>Multicomponent nature underlies the extraordinary mechanical properties of spider dragline silk.</title>
        <authorList>
            <person name="Kono N."/>
            <person name="Nakamura H."/>
            <person name="Mori M."/>
            <person name="Yoshida Y."/>
            <person name="Ohtoshi R."/>
            <person name="Malay A.D."/>
            <person name="Moran D.A.P."/>
            <person name="Tomita M."/>
            <person name="Numata K."/>
            <person name="Arakawa K."/>
        </authorList>
    </citation>
    <scope>NUCLEOTIDE SEQUENCE</scope>
</reference>
<dbReference type="OrthoDB" id="6429785at2759"/>
<organism evidence="1 2">
    <name type="scientific">Nephila pilipes</name>
    <name type="common">Giant wood spider</name>
    <name type="synonym">Nephila maculata</name>
    <dbReference type="NCBI Taxonomy" id="299642"/>
    <lineage>
        <taxon>Eukaryota</taxon>
        <taxon>Metazoa</taxon>
        <taxon>Ecdysozoa</taxon>
        <taxon>Arthropoda</taxon>
        <taxon>Chelicerata</taxon>
        <taxon>Arachnida</taxon>
        <taxon>Araneae</taxon>
        <taxon>Araneomorphae</taxon>
        <taxon>Entelegynae</taxon>
        <taxon>Araneoidea</taxon>
        <taxon>Nephilidae</taxon>
        <taxon>Nephila</taxon>
    </lineage>
</organism>
<dbReference type="EMBL" id="BMAW01126308">
    <property type="protein sequence ID" value="GFU16157.1"/>
    <property type="molecule type" value="Genomic_DNA"/>
</dbReference>
<sequence>MPSELLFFVSQPVFMVLDVRLDLIQKVKERDFCPIALHVTALETIHTHFPPNKWLHIYNDGPFWSSLRVLTQSRSVFRRTHCVPDSPRSAAVAMFRLLTEDDYLSAYLFRFNIINSPVCILCDSGQVMTAEHLDECSLNHLNCIVKKYWRARCRIT</sequence>
<name>A0A8X6UGU3_NEPPI</name>
<protein>
    <submittedName>
        <fullName evidence="1">Uncharacterized protein</fullName>
    </submittedName>
</protein>
<gene>
    <name evidence="1" type="ORF">NPIL_85251</name>
</gene>
<keyword evidence="2" id="KW-1185">Reference proteome</keyword>
<evidence type="ECO:0000313" key="1">
    <source>
        <dbReference type="EMBL" id="GFU16157.1"/>
    </source>
</evidence>
<evidence type="ECO:0000313" key="2">
    <source>
        <dbReference type="Proteomes" id="UP000887013"/>
    </source>
</evidence>
<dbReference type="AlphaFoldDB" id="A0A8X6UGU3"/>